<reference evidence="2" key="1">
    <citation type="submission" date="2022-04" db="EMBL/GenBank/DDBJ databases">
        <authorList>
            <person name="Friedrich I."/>
            <person name="Schneider D."/>
            <person name="Poehlein A."/>
            <person name="Hertel R."/>
            <person name="Daniel R."/>
        </authorList>
    </citation>
    <scope>NUCLEOTIDE SEQUENCE</scope>
</reference>
<sequence length="284" mass="30449">MSNALITSHEDYYAALAAEAQSYSGGGSNKLFLKFSGNDGTYVYGADDTPFEAGTQAAMDLDSFKRGWICWKGGKVQEEIMLGIAEGKPPVEGHLPDHGPYGPDDGWSEQKTIEFTTIEGEALTLLFQANNKSKSRALEAVIKDFGRQFKLNPGMVPVVSMGSTTFEFTPKEGGRKLRKHAPEFRIVGWITREEFLSYQEGAPDDYEDAMGGGAVEERAALPAPEIEEAVVEEVPAEPARRGGRREAPLSTGAGRAANAAPAEEPKPAPAAAAPAAAPARGRRF</sequence>
<evidence type="ECO:0000313" key="3">
    <source>
        <dbReference type="Proteomes" id="UP001055634"/>
    </source>
</evidence>
<protein>
    <submittedName>
        <fullName evidence="2">Uncharacterized protein</fullName>
    </submittedName>
</protein>
<feature type="compositionally biased region" description="Basic and acidic residues" evidence="1">
    <location>
        <begin position="238"/>
        <end position="247"/>
    </location>
</feature>
<evidence type="ECO:0000313" key="2">
    <source>
        <dbReference type="EMBL" id="UTC28352.1"/>
    </source>
</evidence>
<dbReference type="EMBL" id="ON529850">
    <property type="protein sequence ID" value="UTC28352.1"/>
    <property type="molecule type" value="Genomic_DNA"/>
</dbReference>
<accession>A0A9E7N4H4</accession>
<keyword evidence="3" id="KW-1185">Reference proteome</keyword>
<name>A0A9E7N4H4_9CAUD</name>
<evidence type="ECO:0000256" key="1">
    <source>
        <dbReference type="SAM" id="MobiDB-lite"/>
    </source>
</evidence>
<feature type="region of interest" description="Disordered" evidence="1">
    <location>
        <begin position="231"/>
        <end position="284"/>
    </location>
</feature>
<gene>
    <name evidence="2" type="ORF">GURKE_03250</name>
</gene>
<organism evidence="2 3">
    <name type="scientific">Brevundimonas phage vB_BpoS-Gurke</name>
    <dbReference type="NCBI Taxonomy" id="2948599"/>
    <lineage>
        <taxon>Viruses</taxon>
        <taxon>Duplodnaviria</taxon>
        <taxon>Heunggongvirae</taxon>
        <taxon>Uroviricota</taxon>
        <taxon>Caudoviricetes</taxon>
        <taxon>Jeanschmidtviridae</taxon>
        <taxon>Kikimoravirus</taxon>
        <taxon>Kikimoravirus gurke</taxon>
    </lineage>
</organism>
<proteinExistence type="predicted"/>
<feature type="compositionally biased region" description="Low complexity" evidence="1">
    <location>
        <begin position="269"/>
        <end position="284"/>
    </location>
</feature>
<dbReference type="Proteomes" id="UP001055634">
    <property type="component" value="Segment"/>
</dbReference>